<sequence>MRQRTTKSKAVKVGGLSHSSVFHIGDAKYVTPNMDGLAVQREGGFKNDQGFELSNYPIFQAKPALIPTDYSITQTRYHHHPEIRTPYIRVTALSTSAILQLGNVKQLNAQAKLKHIRIIKEEDS</sequence>
<dbReference type="STRING" id="1308866.J416_15022"/>
<accession>N4WHJ3</accession>
<proteinExistence type="predicted"/>
<dbReference type="OrthoDB" id="2599887at2"/>
<evidence type="ECO:0000313" key="1">
    <source>
        <dbReference type="EMBL" id="ENH95652.1"/>
    </source>
</evidence>
<comment type="caution">
    <text evidence="1">The sequence shown here is derived from an EMBL/GenBank/DDBJ whole genome shotgun (WGS) entry which is preliminary data.</text>
</comment>
<dbReference type="EMBL" id="APML01000084">
    <property type="protein sequence ID" value="ENH95652.1"/>
    <property type="molecule type" value="Genomic_DNA"/>
</dbReference>
<evidence type="ECO:0000313" key="2">
    <source>
        <dbReference type="Proteomes" id="UP000012283"/>
    </source>
</evidence>
<gene>
    <name evidence="1" type="ORF">J416_15022</name>
</gene>
<protein>
    <submittedName>
        <fullName evidence="1">Spore germination protein GerPE</fullName>
    </submittedName>
</protein>
<organism evidence="1 2">
    <name type="scientific">Gracilibacillus halophilus YIM-C55.5</name>
    <dbReference type="NCBI Taxonomy" id="1308866"/>
    <lineage>
        <taxon>Bacteria</taxon>
        <taxon>Bacillati</taxon>
        <taxon>Bacillota</taxon>
        <taxon>Bacilli</taxon>
        <taxon>Bacillales</taxon>
        <taxon>Bacillaceae</taxon>
        <taxon>Gracilibacillus</taxon>
    </lineage>
</organism>
<reference evidence="1 2" key="1">
    <citation type="submission" date="2013-03" db="EMBL/GenBank/DDBJ databases">
        <title>Draft genome sequence of Gracibacillus halophilus YIM-C55.5, a moderately halophilic and thermophilic organism from the Xiaochaidamu salt lake.</title>
        <authorList>
            <person name="Sugumar T."/>
            <person name="Polireddy D.R."/>
            <person name="Antony A."/>
            <person name="Madhava Y.R."/>
            <person name="Sivakumar N."/>
        </authorList>
    </citation>
    <scope>NUCLEOTIDE SEQUENCE [LARGE SCALE GENOMIC DNA]</scope>
    <source>
        <strain evidence="1 2">YIM-C55.5</strain>
    </source>
</reference>
<dbReference type="AlphaFoldDB" id="N4WHJ3"/>
<dbReference type="Pfam" id="PF10970">
    <property type="entry name" value="GerPE"/>
    <property type="match status" value="1"/>
</dbReference>
<dbReference type="InterPro" id="IPR024496">
    <property type="entry name" value="Spore_germ_GerPE"/>
</dbReference>
<dbReference type="Proteomes" id="UP000012283">
    <property type="component" value="Unassembled WGS sequence"/>
</dbReference>
<dbReference type="RefSeq" id="WP_003474369.1">
    <property type="nucleotide sequence ID" value="NZ_APML01000084.1"/>
</dbReference>
<keyword evidence="2" id="KW-1185">Reference proteome</keyword>
<dbReference type="PATRIC" id="fig|1308866.3.peg.3021"/>
<name>N4WHJ3_9BACI</name>
<dbReference type="eggNOG" id="ENOG503385J">
    <property type="taxonomic scope" value="Bacteria"/>
</dbReference>